<dbReference type="Proteomes" id="UP001236663">
    <property type="component" value="Unassembled WGS sequence"/>
</dbReference>
<protein>
    <submittedName>
        <fullName evidence="1">Uncharacterized protein</fullName>
    </submittedName>
</protein>
<evidence type="ECO:0000313" key="2">
    <source>
        <dbReference type="Proteomes" id="UP001236663"/>
    </source>
</evidence>
<name>A0ABT8C7E5_9BACT</name>
<dbReference type="EMBL" id="JAUFQS010000012">
    <property type="protein sequence ID" value="MDN3688690.1"/>
    <property type="molecule type" value="Genomic_DNA"/>
</dbReference>
<organism evidence="1 2">
    <name type="scientific">Cyclobacterium jeungdonense</name>
    <dbReference type="NCBI Taxonomy" id="708087"/>
    <lineage>
        <taxon>Bacteria</taxon>
        <taxon>Pseudomonadati</taxon>
        <taxon>Bacteroidota</taxon>
        <taxon>Cytophagia</taxon>
        <taxon>Cytophagales</taxon>
        <taxon>Cyclobacteriaceae</taxon>
        <taxon>Cyclobacterium</taxon>
    </lineage>
</organism>
<gene>
    <name evidence="1" type="ORF">QWZ15_12675</name>
</gene>
<accession>A0ABT8C7E5</accession>
<comment type="caution">
    <text evidence="1">The sequence shown here is derived from an EMBL/GenBank/DDBJ whole genome shotgun (WGS) entry which is preliminary data.</text>
</comment>
<keyword evidence="2" id="KW-1185">Reference proteome</keyword>
<reference evidence="2" key="1">
    <citation type="journal article" date="2019" name="Int. J. Syst. Evol. Microbiol.">
        <title>The Global Catalogue of Microorganisms (GCM) 10K type strain sequencing project: providing services to taxonomists for standard genome sequencing and annotation.</title>
        <authorList>
            <consortium name="The Broad Institute Genomics Platform"/>
            <consortium name="The Broad Institute Genome Sequencing Center for Infectious Disease"/>
            <person name="Wu L."/>
            <person name="Ma J."/>
        </authorList>
    </citation>
    <scope>NUCLEOTIDE SEQUENCE [LARGE SCALE GENOMIC DNA]</scope>
    <source>
        <strain evidence="2">CECT 7706</strain>
    </source>
</reference>
<sequence length="356" mass="41441">MDPEKYPSMRKMVYEIDQFRYRNRHYLLRASIDFYDLFNVFPQIILSEDRQQVTRIAAMEAEDCRYAKRKNGTIPFVYMHPDWSEWNSSENDDKLRRVECLDILNTYPEELKEARGETLKYIFPLSYPTGKNYYQLIHWWSLQTSGWLDFGAMIPETKAGILKNLALIRYHIEMPDYWMPERYPNFNSMKAAEKKKAIEKEFKVINDVLMGAKNAGKSVFTMFKTSMAKEYGGWKITAVDDKMKDGALLADSSEVVIKIMSATGIDPSLSGLIPGKGGSNRSGSDKREALNIYMSLVTPHEDIILDPFQYSSWHNGWNNEDWETHWWLGRPYLQTLNQVTPSKRDTTPNPDTDADQ</sequence>
<dbReference type="RefSeq" id="WP_163386505.1">
    <property type="nucleotide sequence ID" value="NZ_JAUFQS010000012.1"/>
</dbReference>
<evidence type="ECO:0000313" key="1">
    <source>
        <dbReference type="EMBL" id="MDN3688690.1"/>
    </source>
</evidence>
<proteinExistence type="predicted"/>